<keyword evidence="4 7" id="KW-0732">Signal</keyword>
<dbReference type="PANTHER" id="PTHR33734">
    <property type="entry name" value="LYSM DOMAIN-CONTAINING GPI-ANCHORED PROTEIN 2"/>
    <property type="match status" value="1"/>
</dbReference>
<feature type="region of interest" description="Disordered" evidence="6">
    <location>
        <begin position="101"/>
        <end position="125"/>
    </location>
</feature>
<dbReference type="InterPro" id="IPR036779">
    <property type="entry name" value="LysM_dom_sf"/>
</dbReference>
<feature type="chain" id="PRO_5006414737" description="Peptidoglycan hydrolase" evidence="7">
    <location>
        <begin position="42"/>
        <end position="687"/>
    </location>
</feature>
<dbReference type="InterPro" id="IPR002901">
    <property type="entry name" value="MGlyc_endo_b_GlcNAc-like_dom"/>
</dbReference>
<evidence type="ECO:0000259" key="8">
    <source>
        <dbReference type="PROSITE" id="PS51782"/>
    </source>
</evidence>
<evidence type="ECO:0000256" key="2">
    <source>
        <dbReference type="ARBA" id="ARBA00022529"/>
    </source>
</evidence>
<keyword evidence="2" id="KW-0929">Antimicrobial</keyword>
<comment type="similarity">
    <text evidence="1">Belongs to the glycosyl hydrolase 73 family.</text>
</comment>
<evidence type="ECO:0000256" key="1">
    <source>
        <dbReference type="ARBA" id="ARBA00010266"/>
    </source>
</evidence>
<name>A0A0R2A5J1_9LACO</name>
<dbReference type="SUPFAM" id="SSF54106">
    <property type="entry name" value="LysM domain"/>
    <property type="match status" value="5"/>
</dbReference>
<dbReference type="EMBL" id="AYYY01000021">
    <property type="protein sequence ID" value="KRM61786.1"/>
    <property type="molecule type" value="Genomic_DNA"/>
</dbReference>
<dbReference type="Pfam" id="PF01832">
    <property type="entry name" value="Glucosaminidase"/>
    <property type="match status" value="1"/>
</dbReference>
<feature type="signal peptide" evidence="7">
    <location>
        <begin position="1"/>
        <end position="41"/>
    </location>
</feature>
<dbReference type="Gene3D" id="1.10.530.10">
    <property type="match status" value="1"/>
</dbReference>
<evidence type="ECO:0000256" key="5">
    <source>
        <dbReference type="ARBA" id="ARBA00032108"/>
    </source>
</evidence>
<gene>
    <name evidence="9" type="ORF">FC26_GL001354</name>
</gene>
<proteinExistence type="inferred from homology"/>
<dbReference type="GO" id="GO:0004040">
    <property type="term" value="F:amidase activity"/>
    <property type="evidence" value="ECO:0007669"/>
    <property type="project" value="InterPro"/>
</dbReference>
<dbReference type="PROSITE" id="PS51782">
    <property type="entry name" value="LYSM"/>
    <property type="match status" value="5"/>
</dbReference>
<dbReference type="NCBIfam" id="TIGR03715">
    <property type="entry name" value="KxYKxGKxW"/>
    <property type="match status" value="1"/>
</dbReference>
<keyword evidence="10" id="KW-1185">Reference proteome</keyword>
<dbReference type="OrthoDB" id="37530at2"/>
<dbReference type="RefSeq" id="WP_057778362.1">
    <property type="nucleotide sequence ID" value="NZ_AYYY01000021.1"/>
</dbReference>
<dbReference type="PATRIC" id="fig|1423813.3.peg.1377"/>
<feature type="region of interest" description="Disordered" evidence="6">
    <location>
        <begin position="146"/>
        <end position="171"/>
    </location>
</feature>
<feature type="domain" description="LysM" evidence="8">
    <location>
        <begin position="395"/>
        <end position="439"/>
    </location>
</feature>
<keyword evidence="3" id="KW-0081">Bacteriolytic enzyme</keyword>
<dbReference type="InterPro" id="IPR018392">
    <property type="entry name" value="LysM"/>
</dbReference>
<comment type="caution">
    <text evidence="9">The sequence shown here is derived from an EMBL/GenBank/DDBJ whole genome shotgun (WGS) entry which is preliminary data.</text>
</comment>
<dbReference type="AlphaFoldDB" id="A0A0R2A5J1"/>
<dbReference type="PANTHER" id="PTHR33734:SF22">
    <property type="entry name" value="MEMBRANE-BOUND LYTIC MUREIN TRANSGLYCOSYLASE D"/>
    <property type="match status" value="1"/>
</dbReference>
<dbReference type="SMART" id="SM00257">
    <property type="entry name" value="LysM"/>
    <property type="match status" value="5"/>
</dbReference>
<protein>
    <recommendedName>
        <fullName evidence="5">Peptidoglycan hydrolase</fullName>
    </recommendedName>
</protein>
<dbReference type="SMART" id="SM00047">
    <property type="entry name" value="LYZ2"/>
    <property type="match status" value="1"/>
</dbReference>
<dbReference type="InterPro" id="IPR022263">
    <property type="entry name" value="KxYKxGKxW"/>
</dbReference>
<evidence type="ECO:0000256" key="7">
    <source>
        <dbReference type="SAM" id="SignalP"/>
    </source>
</evidence>
<evidence type="ECO:0000256" key="3">
    <source>
        <dbReference type="ARBA" id="ARBA00022638"/>
    </source>
</evidence>
<feature type="compositionally biased region" description="Low complexity" evidence="6">
    <location>
        <begin position="146"/>
        <end position="170"/>
    </location>
</feature>
<feature type="domain" description="LysM" evidence="8">
    <location>
        <begin position="643"/>
        <end position="687"/>
    </location>
</feature>
<feature type="domain" description="LysM" evidence="8">
    <location>
        <begin position="460"/>
        <end position="504"/>
    </location>
</feature>
<reference evidence="9 10" key="1">
    <citation type="journal article" date="2015" name="Genome Announc.">
        <title>Expanding the biotechnology potential of lactobacilli through comparative genomics of 213 strains and associated genera.</title>
        <authorList>
            <person name="Sun Z."/>
            <person name="Harris H.M."/>
            <person name="McCann A."/>
            <person name="Guo C."/>
            <person name="Argimon S."/>
            <person name="Zhang W."/>
            <person name="Yang X."/>
            <person name="Jeffery I.B."/>
            <person name="Cooney J.C."/>
            <person name="Kagawa T.F."/>
            <person name="Liu W."/>
            <person name="Song Y."/>
            <person name="Salvetti E."/>
            <person name="Wrobel A."/>
            <person name="Rasinkangas P."/>
            <person name="Parkhill J."/>
            <person name="Rea M.C."/>
            <person name="O'Sullivan O."/>
            <person name="Ritari J."/>
            <person name="Douillard F.P."/>
            <person name="Paul Ross R."/>
            <person name="Yang R."/>
            <person name="Briner A.E."/>
            <person name="Felis G.E."/>
            <person name="de Vos W.M."/>
            <person name="Barrangou R."/>
            <person name="Klaenhammer T.R."/>
            <person name="Caufield P.W."/>
            <person name="Cui Y."/>
            <person name="Zhang H."/>
            <person name="O'Toole P.W."/>
        </authorList>
    </citation>
    <scope>NUCLEOTIDE SEQUENCE [LARGE SCALE GENOMIC DNA]</scope>
    <source>
        <strain evidence="9 10">DSM 20634</strain>
    </source>
</reference>
<dbReference type="Proteomes" id="UP000051733">
    <property type="component" value="Unassembled WGS sequence"/>
</dbReference>
<dbReference type="GO" id="GO:0042742">
    <property type="term" value="P:defense response to bacterium"/>
    <property type="evidence" value="ECO:0007669"/>
    <property type="project" value="UniProtKB-KW"/>
</dbReference>
<evidence type="ECO:0000256" key="4">
    <source>
        <dbReference type="ARBA" id="ARBA00022729"/>
    </source>
</evidence>
<evidence type="ECO:0000313" key="10">
    <source>
        <dbReference type="Proteomes" id="UP000051733"/>
    </source>
</evidence>
<dbReference type="Pfam" id="PF19258">
    <property type="entry name" value="KxYKxGKxW_sig"/>
    <property type="match status" value="1"/>
</dbReference>
<organism evidence="9 10">
    <name type="scientific">Paucilactobacillus vaccinostercus DSM 20634</name>
    <dbReference type="NCBI Taxonomy" id="1423813"/>
    <lineage>
        <taxon>Bacteria</taxon>
        <taxon>Bacillati</taxon>
        <taxon>Bacillota</taxon>
        <taxon>Bacilli</taxon>
        <taxon>Lactobacillales</taxon>
        <taxon>Lactobacillaceae</taxon>
        <taxon>Paucilactobacillus</taxon>
    </lineage>
</organism>
<accession>A0A0R2A5J1</accession>
<sequence>MKQIGEEKYHYKMYKQGRKWIFASIAALSIGVTASVTVAHADTTVSETGATANAVATTSSAASISDEQQVTLSASSAVNSSAASTVSVSSTSSSAALASTATSTADTSSTATDTNDQAASVASSSSATLSAASETVTSTANSVASSVSSSTSSSAASASTTAESASSSATQTTMLVSEDSAAVETAKSAAAAAYEATGEAQTVVATAASSVTEQPTYSSNATQQAFIESLQDGAIAGWDEYGVLPSVTVAQAILESGWGKSTLSTEAHNLFGIKGTYNGNYVNYPTKEYVNGSYVTVYAEFRAYDNNSESVEDHGYFLYSNSRYSNLLGVTNYETVAEDLQSDGYATDPSYASSLIKIIEEYNLTQLDQIALAGTAIASDSTTSSTSTTTATGSEYYTVKSGDTLSKIATTYGTTTANLVSLNQISNANLIYVGEQLLVSSTASAASAAASSTATTSTVTTYTVKSGDTLSAIASKYGTTTAALKSLNNISNINLINVGQVLTITAAAATTASSASATTTTYTVKSGDTLSAIAAKYDTTVSSLVSANQIANANAIYVGETITLSTTATSSSTTTGTTSSTTTYTVKSGDTLSAIAAKYGITVSTLVSNNNLTNANMIYVGQTLTLSGSTNKTTSSTNTSTSKTYTVKSGDTLSGIGSRYGVSWTTLAQLNNISSPYTIYSGQIIKL</sequence>
<dbReference type="Pfam" id="PF01476">
    <property type="entry name" value="LysM"/>
    <property type="match status" value="5"/>
</dbReference>
<dbReference type="GO" id="GO:0031640">
    <property type="term" value="P:killing of cells of another organism"/>
    <property type="evidence" value="ECO:0007669"/>
    <property type="project" value="UniProtKB-KW"/>
</dbReference>
<feature type="domain" description="LysM" evidence="8">
    <location>
        <begin position="520"/>
        <end position="564"/>
    </location>
</feature>
<dbReference type="Gene3D" id="4.10.80.30">
    <property type="entry name" value="DNA polymerase, domain 6"/>
    <property type="match status" value="1"/>
</dbReference>
<feature type="domain" description="LysM" evidence="8">
    <location>
        <begin position="582"/>
        <end position="626"/>
    </location>
</feature>
<evidence type="ECO:0000256" key="6">
    <source>
        <dbReference type="SAM" id="MobiDB-lite"/>
    </source>
</evidence>
<dbReference type="CDD" id="cd00118">
    <property type="entry name" value="LysM"/>
    <property type="match status" value="5"/>
</dbReference>
<dbReference type="STRING" id="1423813.FC26_GL001354"/>
<dbReference type="Gene3D" id="3.10.350.10">
    <property type="entry name" value="LysM domain"/>
    <property type="match status" value="5"/>
</dbReference>
<evidence type="ECO:0000313" key="9">
    <source>
        <dbReference type="EMBL" id="KRM61786.1"/>
    </source>
</evidence>